<dbReference type="AlphaFoldDB" id="A0A401IW20"/>
<evidence type="ECO:0000313" key="2">
    <source>
        <dbReference type="Proteomes" id="UP000286848"/>
    </source>
</evidence>
<reference evidence="1 2" key="1">
    <citation type="journal article" date="2019" name="Int. J. Syst. Evol. Microbiol.">
        <title>Lactobacillus salitolerans sp. nov., a novel lactic acid bacterium isolated from spent mushroom substrates.</title>
        <authorList>
            <person name="Tohno M."/>
            <person name="Tanizawa Y."/>
            <person name="Kojima Y."/>
            <person name="Sakamoto M."/>
            <person name="Nakamura Y."/>
            <person name="Ohkuma M."/>
            <person name="Kobayashi H."/>
        </authorList>
    </citation>
    <scope>NUCLEOTIDE SEQUENCE [LARGE SCALE GENOMIC DNA]</scope>
    <source>
        <strain evidence="1 2">YK43</strain>
    </source>
</reference>
<name>A0A401IW20_9LACO</name>
<dbReference type="Proteomes" id="UP000286848">
    <property type="component" value="Unassembled WGS sequence"/>
</dbReference>
<evidence type="ECO:0000313" key="1">
    <source>
        <dbReference type="EMBL" id="GBG95712.1"/>
    </source>
</evidence>
<protein>
    <recommendedName>
        <fullName evidence="3">Flagella synthesis protein FlgN</fullName>
    </recommendedName>
</protein>
<dbReference type="EMBL" id="BFFP01000048">
    <property type="protein sequence ID" value="GBG95712.1"/>
    <property type="molecule type" value="Genomic_DNA"/>
</dbReference>
<accession>A0A401IW20</accession>
<comment type="caution">
    <text evidence="1">The sequence shown here is derived from an EMBL/GenBank/DDBJ whole genome shotgun (WGS) entry which is preliminary data.</text>
</comment>
<organism evidence="1 2">
    <name type="scientific">Ligilactobacillus salitolerans</name>
    <dbReference type="NCBI Taxonomy" id="1808352"/>
    <lineage>
        <taxon>Bacteria</taxon>
        <taxon>Bacillati</taxon>
        <taxon>Bacillota</taxon>
        <taxon>Bacilli</taxon>
        <taxon>Lactobacillales</taxon>
        <taxon>Lactobacillaceae</taxon>
        <taxon>Ligilactobacillus</taxon>
    </lineage>
</organism>
<sequence>MEQTEMIEILAELKQNTFGWDQDLNSLPRLLQKNNSLLKRMQASGQQLRLNTQQQTDLQATITKYQELILLVKNEKQDVLVQLRQLDQQRQKKGGPYQQQMADGTVIELDY</sequence>
<keyword evidence="2" id="KW-1185">Reference proteome</keyword>
<proteinExistence type="predicted"/>
<evidence type="ECO:0008006" key="3">
    <source>
        <dbReference type="Google" id="ProtNLM"/>
    </source>
</evidence>
<gene>
    <name evidence="1" type="ORF">LFYK43_21710</name>
</gene>
<dbReference type="RefSeq" id="WP_124978250.1">
    <property type="nucleotide sequence ID" value="NZ_BFFP01000048.1"/>
</dbReference>